<dbReference type="RefSeq" id="WP_248826018.1">
    <property type="nucleotide sequence ID" value="NZ_JALKFT010000022.1"/>
</dbReference>
<dbReference type="Pfam" id="PF00441">
    <property type="entry name" value="Acyl-CoA_dh_1"/>
    <property type="match status" value="1"/>
</dbReference>
<evidence type="ECO:0000313" key="9">
    <source>
        <dbReference type="Proteomes" id="UP001201873"/>
    </source>
</evidence>
<protein>
    <submittedName>
        <fullName evidence="8">Acyl-CoA dehydrogenase</fullName>
    </submittedName>
</protein>
<dbReference type="InterPro" id="IPR009100">
    <property type="entry name" value="AcylCoA_DH/oxidase_NM_dom_sf"/>
</dbReference>
<evidence type="ECO:0000256" key="3">
    <source>
        <dbReference type="ARBA" id="ARBA00022630"/>
    </source>
</evidence>
<keyword evidence="4 5" id="KW-0274">FAD</keyword>
<evidence type="ECO:0000256" key="5">
    <source>
        <dbReference type="RuleBase" id="RU362125"/>
    </source>
</evidence>
<organism evidence="8 9">
    <name type="scientific">Frankia umida</name>
    <dbReference type="NCBI Taxonomy" id="573489"/>
    <lineage>
        <taxon>Bacteria</taxon>
        <taxon>Bacillati</taxon>
        <taxon>Actinomycetota</taxon>
        <taxon>Actinomycetes</taxon>
        <taxon>Frankiales</taxon>
        <taxon>Frankiaceae</taxon>
        <taxon>Frankia</taxon>
    </lineage>
</organism>
<evidence type="ECO:0000259" key="7">
    <source>
        <dbReference type="Pfam" id="PF02770"/>
    </source>
</evidence>
<dbReference type="EMBL" id="JALKFT010000022">
    <property type="protein sequence ID" value="MCK9877844.1"/>
    <property type="molecule type" value="Genomic_DNA"/>
</dbReference>
<dbReference type="PANTHER" id="PTHR43884:SF19">
    <property type="entry name" value="ACYL-COA DEHYDROGENASE FADE4-RELATED"/>
    <property type="match status" value="1"/>
</dbReference>
<dbReference type="InterPro" id="IPR036250">
    <property type="entry name" value="AcylCo_DH-like_C"/>
</dbReference>
<name>A0ABT0K203_9ACTN</name>
<dbReference type="PANTHER" id="PTHR43884">
    <property type="entry name" value="ACYL-COA DEHYDROGENASE"/>
    <property type="match status" value="1"/>
</dbReference>
<evidence type="ECO:0000313" key="8">
    <source>
        <dbReference type="EMBL" id="MCK9877844.1"/>
    </source>
</evidence>
<dbReference type="SUPFAM" id="SSF56645">
    <property type="entry name" value="Acyl-CoA dehydrogenase NM domain-like"/>
    <property type="match status" value="1"/>
</dbReference>
<sequence length="578" mass="60954">MRYPPYLVAEQLEGQLGDPREPSSAIPLAESVRLDELAEFPAAACSRLDQLGVPAFYVPARYGGRLTGLDQLLQVFRAVSRRDLTAAIAHHKTFLGCVSTWVAGEPGAAGRLAERVRAGAVVAWGLTEPGHGSDLLAGELTARPAPGGFRLDGRKWLINNATRGELITVLARTDPAGGPRAFSSLLVDKRRVRGCAPLPAEPTLGIRGADISGLSFSGTVVGPDALIGPLGGGLEITLRSLQLTRTLCAGLTLGALDRGLRIGTGFALAHRMYGRVLAELPQSARMLTETYADVLLCEALGTFAARSAHGLPGELSIGSAVSKYLVPTVGERALGRLGQLLGARAFLRNTFADGVFQKVERDHRIVGIFDGSTVVNLVSLITQFPVLARASTAGAHDQAALHATSRLAEPLPGFDPSGLQLLARGGDSVLAGLPAAAARAATCAAQGELAAETATAAAELASLAEQLHVELAAQRPVARNLPPAAFDLAERYCWIYAGAACLHLWLANRDRLDLVPDLWRQGRWLAACLGRVLAQLLPSTGEDGETVLDELLPTLLCQYRQGQLFSPLHCQLAEAAPV</sequence>
<dbReference type="CDD" id="cd00567">
    <property type="entry name" value="ACAD"/>
    <property type="match status" value="1"/>
</dbReference>
<comment type="cofactor">
    <cofactor evidence="1 5">
        <name>FAD</name>
        <dbReference type="ChEBI" id="CHEBI:57692"/>
    </cofactor>
</comment>
<gene>
    <name evidence="8" type="ORF">MXD59_19030</name>
</gene>
<keyword evidence="9" id="KW-1185">Reference proteome</keyword>
<dbReference type="Gene3D" id="2.40.110.10">
    <property type="entry name" value="Butyryl-CoA Dehydrogenase, subunit A, domain 2"/>
    <property type="match status" value="1"/>
</dbReference>
<keyword evidence="3 5" id="KW-0285">Flavoprotein</keyword>
<dbReference type="Proteomes" id="UP001201873">
    <property type="component" value="Unassembled WGS sequence"/>
</dbReference>
<dbReference type="InterPro" id="IPR009075">
    <property type="entry name" value="AcylCo_DH/oxidase_C"/>
</dbReference>
<evidence type="ECO:0000259" key="6">
    <source>
        <dbReference type="Pfam" id="PF00441"/>
    </source>
</evidence>
<reference evidence="8 9" key="1">
    <citation type="submission" date="2022-04" db="EMBL/GenBank/DDBJ databases">
        <title>Genome diversity in the genus Frankia.</title>
        <authorList>
            <person name="Carlos-Shanley C."/>
            <person name="Hahn D."/>
        </authorList>
    </citation>
    <scope>NUCLEOTIDE SEQUENCE [LARGE SCALE GENOMIC DNA]</scope>
    <source>
        <strain evidence="8 9">Ag45/Mut15</strain>
    </source>
</reference>
<evidence type="ECO:0000256" key="1">
    <source>
        <dbReference type="ARBA" id="ARBA00001974"/>
    </source>
</evidence>
<dbReference type="InterPro" id="IPR037069">
    <property type="entry name" value="AcylCoA_DH/ox_N_sf"/>
</dbReference>
<accession>A0ABT0K203</accession>
<evidence type="ECO:0000256" key="2">
    <source>
        <dbReference type="ARBA" id="ARBA00009347"/>
    </source>
</evidence>
<proteinExistence type="inferred from homology"/>
<evidence type="ECO:0000256" key="4">
    <source>
        <dbReference type="ARBA" id="ARBA00022827"/>
    </source>
</evidence>
<dbReference type="InterPro" id="IPR006091">
    <property type="entry name" value="Acyl-CoA_Oxase/DH_mid-dom"/>
</dbReference>
<dbReference type="SUPFAM" id="SSF47203">
    <property type="entry name" value="Acyl-CoA dehydrogenase C-terminal domain-like"/>
    <property type="match status" value="1"/>
</dbReference>
<dbReference type="Gene3D" id="1.10.540.10">
    <property type="entry name" value="Acyl-CoA dehydrogenase/oxidase, N-terminal domain"/>
    <property type="match status" value="1"/>
</dbReference>
<dbReference type="Pfam" id="PF02770">
    <property type="entry name" value="Acyl-CoA_dh_M"/>
    <property type="match status" value="1"/>
</dbReference>
<keyword evidence="5" id="KW-0560">Oxidoreductase</keyword>
<comment type="caution">
    <text evidence="8">The sequence shown here is derived from an EMBL/GenBank/DDBJ whole genome shotgun (WGS) entry which is preliminary data.</text>
</comment>
<comment type="similarity">
    <text evidence="2 5">Belongs to the acyl-CoA dehydrogenase family.</text>
</comment>
<dbReference type="Gene3D" id="1.20.140.10">
    <property type="entry name" value="Butyryl-CoA Dehydrogenase, subunit A, domain 3"/>
    <property type="match status" value="1"/>
</dbReference>
<dbReference type="InterPro" id="IPR046373">
    <property type="entry name" value="Acyl-CoA_Oxase/DH_mid-dom_sf"/>
</dbReference>
<feature type="domain" description="Acyl-CoA oxidase/dehydrogenase middle" evidence="7">
    <location>
        <begin position="124"/>
        <end position="217"/>
    </location>
</feature>
<feature type="domain" description="Acyl-CoA dehydrogenase/oxidase C-terminal" evidence="6">
    <location>
        <begin position="231"/>
        <end position="376"/>
    </location>
</feature>